<dbReference type="Pfam" id="PF04408">
    <property type="entry name" value="WHD_HA2"/>
    <property type="match status" value="1"/>
</dbReference>
<keyword evidence="4" id="KW-0067">ATP-binding</keyword>
<evidence type="ECO:0000256" key="1">
    <source>
        <dbReference type="ARBA" id="ARBA00022741"/>
    </source>
</evidence>
<dbReference type="Pfam" id="PF07717">
    <property type="entry name" value="OB_NTP_bind"/>
    <property type="match status" value="1"/>
</dbReference>
<evidence type="ECO:0000256" key="4">
    <source>
        <dbReference type="ARBA" id="ARBA00022840"/>
    </source>
</evidence>
<dbReference type="PROSITE" id="PS51192">
    <property type="entry name" value="HELICASE_ATP_BIND_1"/>
    <property type="match status" value="1"/>
</dbReference>
<organism evidence="6 7">
    <name type="scientific">Nasonia vitripennis</name>
    <name type="common">Parasitic wasp</name>
    <dbReference type="NCBI Taxonomy" id="7425"/>
    <lineage>
        <taxon>Eukaryota</taxon>
        <taxon>Metazoa</taxon>
        <taxon>Ecdysozoa</taxon>
        <taxon>Arthropoda</taxon>
        <taxon>Hexapoda</taxon>
        <taxon>Insecta</taxon>
        <taxon>Pterygota</taxon>
        <taxon>Neoptera</taxon>
        <taxon>Endopterygota</taxon>
        <taxon>Hymenoptera</taxon>
        <taxon>Apocrita</taxon>
        <taxon>Proctotrupomorpha</taxon>
        <taxon>Chalcidoidea</taxon>
        <taxon>Pteromalidae</taxon>
        <taxon>Pteromalinae</taxon>
        <taxon>Nasonia</taxon>
    </lineage>
</organism>
<feature type="domain" description="Helicase ATP-binding" evidence="5">
    <location>
        <begin position="169"/>
        <end position="339"/>
    </location>
</feature>
<dbReference type="InParanoid" id="A0A7M7G6X4"/>
<dbReference type="GO" id="GO:0016787">
    <property type="term" value="F:hydrolase activity"/>
    <property type="evidence" value="ECO:0007669"/>
    <property type="project" value="UniProtKB-KW"/>
</dbReference>
<dbReference type="RefSeq" id="XP_001605582.2">
    <property type="nucleotide sequence ID" value="XM_001605532.6"/>
</dbReference>
<dbReference type="Gene3D" id="3.40.50.300">
    <property type="entry name" value="P-loop containing nucleotide triphosphate hydrolases"/>
    <property type="match status" value="2"/>
</dbReference>
<dbReference type="GO" id="GO:0005524">
    <property type="term" value="F:ATP binding"/>
    <property type="evidence" value="ECO:0007669"/>
    <property type="project" value="UniProtKB-KW"/>
</dbReference>
<dbReference type="GO" id="GO:0004386">
    <property type="term" value="F:helicase activity"/>
    <property type="evidence" value="ECO:0007669"/>
    <property type="project" value="UniProtKB-KW"/>
</dbReference>
<dbReference type="Pfam" id="PF21010">
    <property type="entry name" value="HA2_C"/>
    <property type="match status" value="1"/>
</dbReference>
<dbReference type="InterPro" id="IPR014001">
    <property type="entry name" value="Helicase_ATP-bd"/>
</dbReference>
<dbReference type="Pfam" id="PF26026">
    <property type="entry name" value="RNA_hel_CTD"/>
    <property type="match status" value="1"/>
</dbReference>
<evidence type="ECO:0000313" key="6">
    <source>
        <dbReference type="EnsemblMetazoa" id="XP_001605582"/>
    </source>
</evidence>
<name>A0A7M7G6X4_NASVI</name>
<dbReference type="InterPro" id="IPR059023">
    <property type="entry name" value="RNA_hel_CTD"/>
</dbReference>
<keyword evidence="7" id="KW-1185">Reference proteome</keyword>
<sequence length="987" mass="112941">MDRSSIRLMEDIVLEAREEKKSNLSKSRLHLKEKPKSKDTCCLKAQTLNLSKDSENQLLHKLNDVRGTALKLADQCEYKKNSNLGKQYWVERCQLIVKTEADPSFTKTSEVKEDSSICNDKNSQNKTETLKQNMEIKAMHSRIQTNFEYLEIDIERCPLRLQYRKLKIIETINENQVTILFGAIGCGKTTQVPQYILDEWLKSESEESNEKFGIIVTQPRQMSAIGVAKRVAAERHESVGNIVGYKVGLRSALSSHTRLTFCTEQILLERLSSDSQLDSVTHVIVDQVHERSAECDFLLMSLKKLIGLRKDLKVILMGSSPNVDVFSDYFGKATVYDVYPDGYYFFNKTEMFLEDIMDRMHYSIDEGSEYVRKDRGDWNQINEDISNADDLKKIKPARVKDTIPDEELTLPQVMGRYSKYSQITRRNIYVMDHDKINYDLIEKTLEWYIDYKSYDNPTCGALLIFLPGIEEIATMKNILEKNEKLADPKKFVIIPLHPDLTPEEQSLIFQKRKAKVLRIFLTTDIAESSVCIDDMYMKIIDAGRIKVRRFNINLHRDSFDTCWISKDNFNRRMARASHTYANYYIHLYSSFRFNHQLADKPPSEICRIALEPLLLRLKILQKNKYLDFYQALGNMLEPPPVDNINAAIKRLQYVGALDPGSMLTPLGYHLASLPVDVRIGKLILFGAIFRCVDSALTIAACLLHESPFVDYAHNKQEIKAKKREYATENSDQLTSLKIYKKWQEIAARDYDAGKIFANENFLSLDTLKVLADTKHYLLELLNHIGFVSVNAKTHSTVEDLTLVSTGQELNVNNENYKLLQGLICASLYPCLATLIQPESSATVSELSNSEEFKYLTKENEAVHVHPSSVNFNTEHNRPSQFLVYRQRIKKSKIFIRDVSEAPMLPIVLFCGYGIDIEVNDDGCTLSLGDGLISFSVGSLKVAQLLQHARMELAKLLEQKVRDPQLDLVNHPTWGKVVNAIVSIVTNG</sequence>
<evidence type="ECO:0000259" key="5">
    <source>
        <dbReference type="PROSITE" id="PS51192"/>
    </source>
</evidence>
<dbReference type="InterPro" id="IPR048333">
    <property type="entry name" value="HA2_WH"/>
</dbReference>
<dbReference type="AlphaFoldDB" id="A0A7M7G6X4"/>
<dbReference type="KEGG" id="nvi:100121980"/>
<dbReference type="GeneID" id="100121980"/>
<dbReference type="PANTHER" id="PTHR18934:SF145">
    <property type="entry name" value="ATP-DEPENDENT RNA HELICASE DHX57-RELATED"/>
    <property type="match status" value="1"/>
</dbReference>
<dbReference type="Gene3D" id="1.20.120.1080">
    <property type="match status" value="1"/>
</dbReference>
<reference evidence="6" key="1">
    <citation type="submission" date="2021-01" db="UniProtKB">
        <authorList>
            <consortium name="EnsemblMetazoa"/>
        </authorList>
    </citation>
    <scope>IDENTIFICATION</scope>
</reference>
<keyword evidence="1" id="KW-0547">Nucleotide-binding</keyword>
<dbReference type="FunFam" id="1.20.120.1080:FF:000002">
    <property type="entry name" value="Putative ATP-dependent RNA helicase DHX36"/>
    <property type="match status" value="1"/>
</dbReference>
<dbReference type="InterPro" id="IPR027417">
    <property type="entry name" value="P-loop_NTPase"/>
</dbReference>
<dbReference type="EnsemblMetazoa" id="XM_001605532">
    <property type="protein sequence ID" value="XP_001605582"/>
    <property type="gene ID" value="LOC100121980"/>
</dbReference>
<dbReference type="CDD" id="cd18791">
    <property type="entry name" value="SF2_C_RHA"/>
    <property type="match status" value="1"/>
</dbReference>
<dbReference type="InterPro" id="IPR007502">
    <property type="entry name" value="Helicase-assoc_dom"/>
</dbReference>
<dbReference type="InterPro" id="IPR011709">
    <property type="entry name" value="DEAD-box_helicase_OB_fold"/>
</dbReference>
<dbReference type="GO" id="GO:0003723">
    <property type="term" value="F:RNA binding"/>
    <property type="evidence" value="ECO:0007669"/>
    <property type="project" value="TreeGrafter"/>
</dbReference>
<dbReference type="SMR" id="A0A7M7G6X4"/>
<dbReference type="SMART" id="SM00847">
    <property type="entry name" value="HA2"/>
    <property type="match status" value="1"/>
</dbReference>
<dbReference type="OrthoDB" id="5600252at2759"/>
<dbReference type="PANTHER" id="PTHR18934">
    <property type="entry name" value="ATP-DEPENDENT RNA HELICASE"/>
    <property type="match status" value="1"/>
</dbReference>
<keyword evidence="2" id="KW-0378">Hydrolase</keyword>
<proteinExistence type="predicted"/>
<protein>
    <recommendedName>
        <fullName evidence="5">Helicase ATP-binding domain-containing protein</fullName>
    </recommendedName>
</protein>
<dbReference type="SMART" id="SM00487">
    <property type="entry name" value="DEXDc"/>
    <property type="match status" value="1"/>
</dbReference>
<accession>A0A7M7G6X4</accession>
<evidence type="ECO:0000256" key="2">
    <source>
        <dbReference type="ARBA" id="ARBA00022801"/>
    </source>
</evidence>
<keyword evidence="3" id="KW-0347">Helicase</keyword>
<evidence type="ECO:0000256" key="3">
    <source>
        <dbReference type="ARBA" id="ARBA00022806"/>
    </source>
</evidence>
<dbReference type="SUPFAM" id="SSF52540">
    <property type="entry name" value="P-loop containing nucleoside triphosphate hydrolases"/>
    <property type="match status" value="1"/>
</dbReference>
<dbReference type="CDD" id="cd17917">
    <property type="entry name" value="DEXHc_RHA-like"/>
    <property type="match status" value="1"/>
</dbReference>
<dbReference type="Proteomes" id="UP000002358">
    <property type="component" value="Chromosome 5"/>
</dbReference>
<evidence type="ECO:0000313" key="7">
    <source>
        <dbReference type="Proteomes" id="UP000002358"/>
    </source>
</evidence>